<feature type="domain" description="Thioredoxin" evidence="2">
    <location>
        <begin position="117"/>
        <end position="257"/>
    </location>
</feature>
<dbReference type="InterPro" id="IPR000866">
    <property type="entry name" value="AhpC/TSA"/>
</dbReference>
<dbReference type="SUPFAM" id="SSF52833">
    <property type="entry name" value="Thioredoxin-like"/>
    <property type="match status" value="1"/>
</dbReference>
<dbReference type="PANTHER" id="PTHR42852:SF17">
    <property type="entry name" value="THIOREDOXIN-LIKE PROTEIN HI_1115"/>
    <property type="match status" value="1"/>
</dbReference>
<dbReference type="CDD" id="cd02966">
    <property type="entry name" value="TlpA_like_family"/>
    <property type="match status" value="1"/>
</dbReference>
<feature type="chain" id="PRO_5020562729" evidence="1">
    <location>
        <begin position="20"/>
        <end position="257"/>
    </location>
</feature>
<evidence type="ECO:0000313" key="4">
    <source>
        <dbReference type="Proteomes" id="UP000291124"/>
    </source>
</evidence>
<dbReference type="KEGG" id="fnk:E1750_17175"/>
<dbReference type="InterPro" id="IPR050553">
    <property type="entry name" value="Thioredoxin_ResA/DsbE_sf"/>
</dbReference>
<gene>
    <name evidence="3" type="ORF">E1750_17175</name>
</gene>
<keyword evidence="1" id="KW-0732">Signal</keyword>
<keyword evidence="4" id="KW-1185">Reference proteome</keyword>
<dbReference type="Gene3D" id="3.40.30.10">
    <property type="entry name" value="Glutaredoxin"/>
    <property type="match status" value="1"/>
</dbReference>
<dbReference type="PROSITE" id="PS51352">
    <property type="entry name" value="THIOREDOXIN_2"/>
    <property type="match status" value="1"/>
</dbReference>
<evidence type="ECO:0000259" key="2">
    <source>
        <dbReference type="PROSITE" id="PS51352"/>
    </source>
</evidence>
<protein>
    <submittedName>
        <fullName evidence="3">TlpA family protein disulfide reductase</fullName>
    </submittedName>
</protein>
<dbReference type="InterPro" id="IPR013766">
    <property type="entry name" value="Thioredoxin_domain"/>
</dbReference>
<dbReference type="EMBL" id="CP037933">
    <property type="protein sequence ID" value="QBN20449.1"/>
    <property type="molecule type" value="Genomic_DNA"/>
</dbReference>
<dbReference type="Pfam" id="PF00578">
    <property type="entry name" value="AhpC-TSA"/>
    <property type="match status" value="1"/>
</dbReference>
<evidence type="ECO:0000313" key="3">
    <source>
        <dbReference type="EMBL" id="QBN20449.1"/>
    </source>
</evidence>
<feature type="signal peptide" evidence="1">
    <location>
        <begin position="1"/>
        <end position="19"/>
    </location>
</feature>
<dbReference type="GO" id="GO:0016491">
    <property type="term" value="F:oxidoreductase activity"/>
    <property type="evidence" value="ECO:0007669"/>
    <property type="project" value="InterPro"/>
</dbReference>
<evidence type="ECO:0000256" key="1">
    <source>
        <dbReference type="SAM" id="SignalP"/>
    </source>
</evidence>
<dbReference type="PANTHER" id="PTHR42852">
    <property type="entry name" value="THIOL:DISULFIDE INTERCHANGE PROTEIN DSBE"/>
    <property type="match status" value="1"/>
</dbReference>
<dbReference type="InterPro" id="IPR036249">
    <property type="entry name" value="Thioredoxin-like_sf"/>
</dbReference>
<organism evidence="3 4">
    <name type="scientific">Flavobacterium nackdongense</name>
    <dbReference type="NCBI Taxonomy" id="2547394"/>
    <lineage>
        <taxon>Bacteria</taxon>
        <taxon>Pseudomonadati</taxon>
        <taxon>Bacteroidota</taxon>
        <taxon>Flavobacteriia</taxon>
        <taxon>Flavobacteriales</taxon>
        <taxon>Flavobacteriaceae</taxon>
        <taxon>Flavobacterium</taxon>
    </lineage>
</organism>
<dbReference type="GO" id="GO:0016209">
    <property type="term" value="F:antioxidant activity"/>
    <property type="evidence" value="ECO:0007669"/>
    <property type="project" value="InterPro"/>
</dbReference>
<dbReference type="RefSeq" id="WP_133277949.1">
    <property type="nucleotide sequence ID" value="NZ_CP037933.1"/>
</dbReference>
<dbReference type="OrthoDB" id="9815205at2"/>
<reference evidence="4" key="1">
    <citation type="submission" date="2019-03" db="EMBL/GenBank/DDBJ databases">
        <title>Flavobacterium sp.</title>
        <authorList>
            <person name="Kim H."/>
        </authorList>
    </citation>
    <scope>NUCLEOTIDE SEQUENCE [LARGE SCALE GENOMIC DNA]</scope>
    <source>
        <strain evidence="4">GS13</strain>
    </source>
</reference>
<dbReference type="AlphaFoldDB" id="A0A4P6YBK1"/>
<proteinExistence type="predicted"/>
<dbReference type="Proteomes" id="UP000291124">
    <property type="component" value="Chromosome"/>
</dbReference>
<sequence length="257" mass="28988">MKKTANFLLIILAFLPAVGFSQSTTVDLQKSEILKGLRIETKQDSIAPSMKLDGSVPIYDQNGTKIGGMEVIKAMQSGSGIPVRYLNDKKEVMAYVLRPTTEEEKIKLQAKLKSKQEDNSKTAKPFTVQDMDGKSYSLNELKGKIVVLNFWFVECMPCRKEIPELNALVKKYTNENIVFLAISTSEKSKILKFRTKTDFKYTIIPKEGNNKVIEDYAINSYPTHIIIDKESKVKFYAVGLNDQTIASLTKEIDSLLK</sequence>
<accession>A0A4P6YBK1</accession>
<name>A0A4P6YBK1_9FLAO</name>